<accession>A0A2A4X0H1</accession>
<evidence type="ECO:0000259" key="10">
    <source>
        <dbReference type="Pfam" id="PF00155"/>
    </source>
</evidence>
<dbReference type="FunFam" id="3.40.640.10:FF:000099">
    <property type="entry name" value="LL-diaminopimelate aminotransferase, chloroplastic"/>
    <property type="match status" value="1"/>
</dbReference>
<sequence length="408" mass="46456">MDHMILRREAFSKLKPSYFFSTIAKLRREYEEKHPDKKVLSLGIGDAVLPLVSGLKKPLESLIDQMLTQKGFVGYGDAPGWKNLREKIAVHYLKNVDKEEIFVTNGAKSSLLQLQNFFSQVKSVGIISPTYPVYADGSLMQGIETIHHLPLLAENDFYYDLSRAPEMDLLYLCHPNNPTGTTLTTQQLTKWVDICRERNIILIVDNAYSAYIQSENSCKTIYSIPGARDVAIEINSFSKSLGFSGVRGGWVVFPKNLKYKGGTSMHSDWTRFYSTTFNGANIFAQQGMLAFFNSDVNQQAKAQAAYYMDNAKKLKTWFLNLGFKVYGGENAPYVWVDVSPLDGWEFFQYMLEEKQIVVVPGEGFGKEGKNFVRLSSFVGEQDLKEIEKRLFEKPLHLKQWSSKERACR</sequence>
<evidence type="ECO:0000256" key="1">
    <source>
        <dbReference type="ARBA" id="ARBA00001933"/>
    </source>
</evidence>
<evidence type="ECO:0000256" key="6">
    <source>
        <dbReference type="ARBA" id="ARBA00022679"/>
    </source>
</evidence>
<comment type="pathway">
    <text evidence="2">Amino-acid biosynthesis; L-lysine biosynthesis via DAP pathway; LL-2,6-diaminopimelate from (S)-tetrahydrodipicolinate (aminotransferase route): step 1/1.</text>
</comment>
<evidence type="ECO:0000256" key="3">
    <source>
        <dbReference type="ARBA" id="ARBA00013138"/>
    </source>
</evidence>
<dbReference type="InterPro" id="IPR004839">
    <property type="entry name" value="Aminotransferase_I/II_large"/>
</dbReference>
<dbReference type="Pfam" id="PF00155">
    <property type="entry name" value="Aminotran_1_2"/>
    <property type="match status" value="1"/>
</dbReference>
<dbReference type="InterPro" id="IPR015422">
    <property type="entry name" value="PyrdxlP-dep_Trfase_small"/>
</dbReference>
<name>A0A2A4X0H1_UNCAE</name>
<feature type="domain" description="Aminotransferase class I/classII large" evidence="10">
    <location>
        <begin position="39"/>
        <end position="385"/>
    </location>
</feature>
<keyword evidence="6 11" id="KW-0808">Transferase</keyword>
<dbReference type="Gene3D" id="3.40.640.10">
    <property type="entry name" value="Type I PLP-dependent aspartate aminotransferase-like (Major domain)"/>
    <property type="match status" value="1"/>
</dbReference>
<dbReference type="EC" id="2.6.1.83" evidence="3 9"/>
<evidence type="ECO:0000313" key="11">
    <source>
        <dbReference type="EMBL" id="PCI75831.1"/>
    </source>
</evidence>
<dbReference type="GO" id="GO:0010285">
    <property type="term" value="F:L,L-diaminopimelate aminotransferase activity"/>
    <property type="evidence" value="ECO:0007669"/>
    <property type="project" value="UniProtKB-EC"/>
</dbReference>
<protein>
    <recommendedName>
        <fullName evidence="4 9">LL-diaminopimelate aminotransferase</fullName>
        <ecNumber evidence="3 9">2.6.1.83</ecNumber>
    </recommendedName>
</protein>
<gene>
    <name evidence="11" type="ORF">COB21_05170</name>
</gene>
<proteinExistence type="predicted"/>
<dbReference type="GO" id="GO:0009089">
    <property type="term" value="P:lysine biosynthetic process via diaminopimelate"/>
    <property type="evidence" value="ECO:0007669"/>
    <property type="project" value="UniProtKB-UniPathway"/>
</dbReference>
<dbReference type="SUPFAM" id="SSF53383">
    <property type="entry name" value="PLP-dependent transferases"/>
    <property type="match status" value="1"/>
</dbReference>
<evidence type="ECO:0000256" key="9">
    <source>
        <dbReference type="NCBIfam" id="TIGR03542"/>
    </source>
</evidence>
<organism evidence="11 12">
    <name type="scientific">Aerophobetes bacterium</name>
    <dbReference type="NCBI Taxonomy" id="2030807"/>
    <lineage>
        <taxon>Bacteria</taxon>
        <taxon>Candidatus Aerophobota</taxon>
    </lineage>
</organism>
<dbReference type="GO" id="GO:0030170">
    <property type="term" value="F:pyridoxal phosphate binding"/>
    <property type="evidence" value="ECO:0007669"/>
    <property type="project" value="UniProtKB-UniRule"/>
</dbReference>
<dbReference type="CDD" id="cd00609">
    <property type="entry name" value="AAT_like"/>
    <property type="match status" value="1"/>
</dbReference>
<evidence type="ECO:0000256" key="4">
    <source>
        <dbReference type="ARBA" id="ARBA00018052"/>
    </source>
</evidence>
<evidence type="ECO:0000256" key="5">
    <source>
        <dbReference type="ARBA" id="ARBA00022576"/>
    </source>
</evidence>
<dbReference type="UniPathway" id="UPA00034">
    <property type="reaction ID" value="UER00466"/>
</dbReference>
<keyword evidence="5 11" id="KW-0032">Aminotransferase</keyword>
<comment type="cofactor">
    <cofactor evidence="1">
        <name>pyridoxal 5'-phosphate</name>
        <dbReference type="ChEBI" id="CHEBI:597326"/>
    </cofactor>
</comment>
<keyword evidence="7" id="KW-0663">Pyridoxal phosphate</keyword>
<dbReference type="PANTHER" id="PTHR43144">
    <property type="entry name" value="AMINOTRANSFERASE"/>
    <property type="match status" value="1"/>
</dbReference>
<dbReference type="InterPro" id="IPR019942">
    <property type="entry name" value="DapL/ALD1"/>
</dbReference>
<reference evidence="12" key="1">
    <citation type="submission" date="2017-08" db="EMBL/GenBank/DDBJ databases">
        <title>A dynamic microbial community with high functional redundancy inhabits the cold, oxic subseafloor aquifer.</title>
        <authorList>
            <person name="Tully B.J."/>
            <person name="Wheat C.G."/>
            <person name="Glazer B.T."/>
            <person name="Huber J.A."/>
        </authorList>
    </citation>
    <scope>NUCLEOTIDE SEQUENCE [LARGE SCALE GENOMIC DNA]</scope>
</reference>
<comment type="caution">
    <text evidence="11">The sequence shown here is derived from an EMBL/GenBank/DDBJ whole genome shotgun (WGS) entry which is preliminary data.</text>
</comment>
<evidence type="ECO:0000256" key="2">
    <source>
        <dbReference type="ARBA" id="ARBA00004982"/>
    </source>
</evidence>
<evidence type="ECO:0000256" key="7">
    <source>
        <dbReference type="ARBA" id="ARBA00022898"/>
    </source>
</evidence>
<dbReference type="InterPro" id="IPR015421">
    <property type="entry name" value="PyrdxlP-dep_Trfase_major"/>
</dbReference>
<evidence type="ECO:0000313" key="12">
    <source>
        <dbReference type="Proteomes" id="UP000218775"/>
    </source>
</evidence>
<comment type="catalytic activity">
    <reaction evidence="8">
        <text>(2S,6S)-2,6-diaminopimelate + 2-oxoglutarate = (S)-2,3,4,5-tetrahydrodipicolinate + L-glutamate + H2O + H(+)</text>
        <dbReference type="Rhea" id="RHEA:23988"/>
        <dbReference type="ChEBI" id="CHEBI:15377"/>
        <dbReference type="ChEBI" id="CHEBI:15378"/>
        <dbReference type="ChEBI" id="CHEBI:16810"/>
        <dbReference type="ChEBI" id="CHEBI:16845"/>
        <dbReference type="ChEBI" id="CHEBI:29985"/>
        <dbReference type="ChEBI" id="CHEBI:57609"/>
        <dbReference type="EC" id="2.6.1.83"/>
    </reaction>
</comment>
<dbReference type="NCBIfam" id="TIGR03542">
    <property type="entry name" value="DAPAT_plant"/>
    <property type="match status" value="1"/>
</dbReference>
<dbReference type="AlphaFoldDB" id="A0A2A4X0H1"/>
<dbReference type="EMBL" id="NVUK01000039">
    <property type="protein sequence ID" value="PCI75831.1"/>
    <property type="molecule type" value="Genomic_DNA"/>
</dbReference>
<evidence type="ECO:0000256" key="8">
    <source>
        <dbReference type="ARBA" id="ARBA00051934"/>
    </source>
</evidence>
<dbReference type="InterPro" id="IPR015424">
    <property type="entry name" value="PyrdxlP-dep_Trfase"/>
</dbReference>
<dbReference type="Gene3D" id="3.90.1150.10">
    <property type="entry name" value="Aspartate Aminotransferase, domain 1"/>
    <property type="match status" value="1"/>
</dbReference>
<dbReference type="Proteomes" id="UP000218775">
    <property type="component" value="Unassembled WGS sequence"/>
</dbReference>